<dbReference type="InterPro" id="IPR009010">
    <property type="entry name" value="Asp_de-COase-like_dom_sf"/>
</dbReference>
<proteinExistence type="predicted"/>
<gene>
    <name evidence="1" type="ORF">Catovirus_1_801</name>
</gene>
<organism evidence="1">
    <name type="scientific">Catovirus CTV1</name>
    <dbReference type="NCBI Taxonomy" id="1977631"/>
    <lineage>
        <taxon>Viruses</taxon>
        <taxon>Varidnaviria</taxon>
        <taxon>Bamfordvirae</taxon>
        <taxon>Nucleocytoviricota</taxon>
        <taxon>Megaviricetes</taxon>
        <taxon>Imitervirales</taxon>
        <taxon>Mimiviridae</taxon>
        <taxon>Klosneuvirinae</taxon>
        <taxon>Catovirus</taxon>
    </lineage>
</organism>
<sequence>MKNLKDILFGNNDSSLKDETIKMTNKDLIIKEPTPPISNDNKIKVTSLPTGREDLVLMNCIFHNKKDFNGKNEIFLKLNNMVIYKSIHRNDVDDKTIEMSQILRRLLKITIRNPVVEFTEETPIINTIKKIKLRIGILREIKEIERKGIYEIRKINLRVHSQ</sequence>
<name>A0A1V0SAN1_9VIRU</name>
<protein>
    <submittedName>
        <fullName evidence="1">Uncharacterized protein</fullName>
    </submittedName>
</protein>
<accession>A0A1V0SAN1</accession>
<reference evidence="1" key="1">
    <citation type="journal article" date="2017" name="Science">
        <title>Giant viruses with an expanded complement of translation system components.</title>
        <authorList>
            <person name="Schulz F."/>
            <person name="Yutin N."/>
            <person name="Ivanova N.N."/>
            <person name="Ortega D.R."/>
            <person name="Lee T.K."/>
            <person name="Vierheilig J."/>
            <person name="Daims H."/>
            <person name="Horn M."/>
            <person name="Wagner M."/>
            <person name="Jensen G.J."/>
            <person name="Kyrpides N.C."/>
            <person name="Koonin E.V."/>
            <person name="Woyke T."/>
        </authorList>
    </citation>
    <scope>NUCLEOTIDE SEQUENCE</scope>
    <source>
        <strain evidence="1">CTV1</strain>
    </source>
</reference>
<evidence type="ECO:0000313" key="1">
    <source>
        <dbReference type="EMBL" id="ARF08751.1"/>
    </source>
</evidence>
<dbReference type="Gene3D" id="2.40.40.20">
    <property type="match status" value="1"/>
</dbReference>
<dbReference type="SUPFAM" id="SSF50692">
    <property type="entry name" value="ADC-like"/>
    <property type="match status" value="1"/>
</dbReference>
<dbReference type="EMBL" id="KY684083">
    <property type="protein sequence ID" value="ARF08751.1"/>
    <property type="molecule type" value="Genomic_DNA"/>
</dbReference>